<sequence>MLIDKILFSDNTPLLLKKNLDFNSQRHLLISSNITNAETPGFKAHDLDFKDQLREVLNTEGRLSINSTNSKHMGPSKESLKSLEPEVFEELDAARSNGNNVNVDKEMTKLAENQIQYNATIAMMMKRGSTVRAAITELPQQ</sequence>
<proteinExistence type="inferred from homology"/>
<evidence type="ECO:0000256" key="2">
    <source>
        <dbReference type="ARBA" id="ARBA00009677"/>
    </source>
</evidence>
<dbReference type="GO" id="GO:0071978">
    <property type="term" value="P:bacterial-type flagellum-dependent swarming motility"/>
    <property type="evidence" value="ECO:0007669"/>
    <property type="project" value="TreeGrafter"/>
</dbReference>
<keyword evidence="7" id="KW-0282">Flagellum</keyword>
<dbReference type="InterPro" id="IPR006300">
    <property type="entry name" value="FlgB"/>
</dbReference>
<comment type="subunit">
    <text evidence="6">The basal body constitutes a major portion of the flagellar organelle and consists of a number of rings mounted on a central rod.</text>
</comment>
<dbReference type="PANTHER" id="PTHR30435:SF12">
    <property type="entry name" value="FLAGELLAR BASAL BODY ROD PROTEIN FLGB"/>
    <property type="match status" value="1"/>
</dbReference>
<evidence type="ECO:0000256" key="6">
    <source>
        <dbReference type="PIRNR" id="PIRNR002889"/>
    </source>
</evidence>
<accession>A0A7T0C3Y0</accession>
<dbReference type="SUPFAM" id="SSF64518">
    <property type="entry name" value="Phase 1 flagellin"/>
    <property type="match status" value="1"/>
</dbReference>
<comment type="similarity">
    <text evidence="2 6">Belongs to the flagella basal body rod proteins family.</text>
</comment>
<dbReference type="NCBIfam" id="TIGR01396">
    <property type="entry name" value="FlgB"/>
    <property type="match status" value="1"/>
</dbReference>
<keyword evidence="4 6" id="KW-0975">Bacterial flagellum</keyword>
<gene>
    <name evidence="7" type="primary">flgB</name>
    <name evidence="7" type="ORF">G3M78_12115</name>
</gene>
<name>A0A7T0C3Y0_9BACT</name>
<keyword evidence="7" id="KW-0966">Cell projection</keyword>
<evidence type="ECO:0000256" key="1">
    <source>
        <dbReference type="ARBA" id="ARBA00004117"/>
    </source>
</evidence>
<evidence type="ECO:0000256" key="4">
    <source>
        <dbReference type="ARBA" id="ARBA00023143"/>
    </source>
</evidence>
<reference evidence="8" key="1">
    <citation type="submission" date="2020-02" db="EMBL/GenBank/DDBJ databases">
        <title>Genomic and physiological characterization of two novel Nitrospinaceae genera.</title>
        <authorList>
            <person name="Mueller A.J."/>
            <person name="Jung M.-Y."/>
            <person name="Strachan C.R."/>
            <person name="Herbold C.W."/>
            <person name="Kirkegaard R.H."/>
            <person name="Daims H."/>
        </authorList>
    </citation>
    <scope>NUCLEOTIDE SEQUENCE [LARGE SCALE GENOMIC DNA]</scope>
</reference>
<evidence type="ECO:0000256" key="3">
    <source>
        <dbReference type="ARBA" id="ARBA00014376"/>
    </source>
</evidence>
<dbReference type="KEGG" id="nva:G3M78_12115"/>
<dbReference type="PANTHER" id="PTHR30435">
    <property type="entry name" value="FLAGELLAR PROTEIN"/>
    <property type="match status" value="1"/>
</dbReference>
<keyword evidence="7" id="KW-0969">Cilium</keyword>
<comment type="function">
    <text evidence="5 6">Structural component of flagellum, the bacterial motility apparatus. Part of the rod structure of flagellar basal body.</text>
</comment>
<evidence type="ECO:0000256" key="5">
    <source>
        <dbReference type="ARBA" id="ARBA00024934"/>
    </source>
</evidence>
<dbReference type="PIRSF" id="PIRSF002889">
    <property type="entry name" value="Rod_FlgB"/>
    <property type="match status" value="1"/>
</dbReference>
<evidence type="ECO:0000313" key="8">
    <source>
        <dbReference type="Proteomes" id="UP000594464"/>
    </source>
</evidence>
<dbReference type="Proteomes" id="UP000594464">
    <property type="component" value="Chromosome"/>
</dbReference>
<dbReference type="GO" id="GO:0030694">
    <property type="term" value="C:bacterial-type flagellum basal body, rod"/>
    <property type="evidence" value="ECO:0007669"/>
    <property type="project" value="InterPro"/>
</dbReference>
<protein>
    <recommendedName>
        <fullName evidence="3 6">Flagellar basal body rod protein FlgB</fullName>
    </recommendedName>
</protein>
<evidence type="ECO:0000313" key="7">
    <source>
        <dbReference type="EMBL" id="QPJ66096.1"/>
    </source>
</evidence>
<dbReference type="EMBL" id="CP048620">
    <property type="protein sequence ID" value="QPJ66096.1"/>
    <property type="molecule type" value="Genomic_DNA"/>
</dbReference>
<comment type="subcellular location">
    <subcellularLocation>
        <location evidence="1 6">Bacterial flagellum basal body</location>
    </subcellularLocation>
</comment>
<dbReference type="AlphaFoldDB" id="A0A7T0C3Y0"/>
<organism evidence="7 8">
    <name type="scientific">Candidatus Nitrohelix vancouverensis</name>
    <dbReference type="NCBI Taxonomy" id="2705534"/>
    <lineage>
        <taxon>Bacteria</taxon>
        <taxon>Pseudomonadati</taxon>
        <taxon>Nitrospinota/Tectimicrobiota group</taxon>
        <taxon>Nitrospinota</taxon>
        <taxon>Nitrospinia</taxon>
        <taxon>Nitrospinales</taxon>
        <taxon>Nitrospinaceae</taxon>
        <taxon>Candidatus Nitrohelix</taxon>
    </lineage>
</organism>